<reference evidence="3" key="1">
    <citation type="submission" date="2022-10" db="EMBL/GenBank/DDBJ databases">
        <title>Puccinia triticina Genome sequencing and assembly.</title>
        <authorList>
            <person name="Li C."/>
        </authorList>
    </citation>
    <scope>NUCLEOTIDE SEQUENCE</scope>
    <source>
        <strain evidence="3">Pt15</strain>
    </source>
</reference>
<protein>
    <submittedName>
        <fullName evidence="3">Uncharacterized protein</fullName>
    </submittedName>
</protein>
<keyword evidence="2" id="KW-0732">Signal</keyword>
<evidence type="ECO:0000256" key="2">
    <source>
        <dbReference type="SAM" id="SignalP"/>
    </source>
</evidence>
<dbReference type="EMBL" id="CP110427">
    <property type="protein sequence ID" value="WAQ86605.1"/>
    <property type="molecule type" value="Genomic_DNA"/>
</dbReference>
<feature type="region of interest" description="Disordered" evidence="1">
    <location>
        <begin position="23"/>
        <end position="42"/>
    </location>
</feature>
<feature type="chain" id="PRO_5045701151" evidence="2">
    <location>
        <begin position="24"/>
        <end position="59"/>
    </location>
</feature>
<evidence type="ECO:0000256" key="1">
    <source>
        <dbReference type="SAM" id="MobiDB-lite"/>
    </source>
</evidence>
<organism evidence="3 4">
    <name type="scientific">Puccinia triticina</name>
    <dbReference type="NCBI Taxonomy" id="208348"/>
    <lineage>
        <taxon>Eukaryota</taxon>
        <taxon>Fungi</taxon>
        <taxon>Dikarya</taxon>
        <taxon>Basidiomycota</taxon>
        <taxon>Pucciniomycotina</taxon>
        <taxon>Pucciniomycetes</taxon>
        <taxon>Pucciniales</taxon>
        <taxon>Pucciniaceae</taxon>
        <taxon>Puccinia</taxon>
    </lineage>
</organism>
<feature type="compositionally biased region" description="Pro residues" evidence="1">
    <location>
        <begin position="27"/>
        <end position="36"/>
    </location>
</feature>
<dbReference type="Proteomes" id="UP001164743">
    <property type="component" value="Chromosome 7A"/>
</dbReference>
<sequence>MPARETLFAFILVVSALAGLASAAPSSAPPPYQGPPHKPHAVNQLACSEDKTGGTTLAS</sequence>
<name>A0ABY7CNJ3_9BASI</name>
<dbReference type="GeneID" id="77811823"/>
<feature type="signal peptide" evidence="2">
    <location>
        <begin position="1"/>
        <end position="23"/>
    </location>
</feature>
<gene>
    <name evidence="3" type="ORF">PtA15_7A331</name>
</gene>
<proteinExistence type="predicted"/>
<evidence type="ECO:0000313" key="3">
    <source>
        <dbReference type="EMBL" id="WAQ86605.1"/>
    </source>
</evidence>
<evidence type="ECO:0000313" key="4">
    <source>
        <dbReference type="Proteomes" id="UP001164743"/>
    </source>
</evidence>
<keyword evidence="4" id="KW-1185">Reference proteome</keyword>
<accession>A0ABY7CNJ3</accession>
<dbReference type="RefSeq" id="XP_053022160.1">
    <property type="nucleotide sequence ID" value="XM_053170928.1"/>
</dbReference>